<dbReference type="Proteomes" id="UP001557470">
    <property type="component" value="Unassembled WGS sequence"/>
</dbReference>
<accession>A0ABD0W1S1</accession>
<gene>
    <name evidence="1" type="ORF">UPYG_G00316620</name>
</gene>
<sequence>MWNPNQGSGFPPGYIPNGGQQPMPVIMGITMGITIITDSISGLLEDTGTGTGMVTGTMLVTKEGSTVMGIQAAPAAVTQTRDQFIQKRDVLVTTYAIS</sequence>
<protein>
    <submittedName>
        <fullName evidence="1">Uncharacterized protein</fullName>
    </submittedName>
</protein>
<evidence type="ECO:0000313" key="2">
    <source>
        <dbReference type="Proteomes" id="UP001557470"/>
    </source>
</evidence>
<dbReference type="AlphaFoldDB" id="A0ABD0W1S1"/>
<name>A0ABD0W1S1_UMBPY</name>
<evidence type="ECO:0000313" key="1">
    <source>
        <dbReference type="EMBL" id="KAL0964021.1"/>
    </source>
</evidence>
<comment type="caution">
    <text evidence="1">The sequence shown here is derived from an EMBL/GenBank/DDBJ whole genome shotgun (WGS) entry which is preliminary data.</text>
</comment>
<proteinExistence type="predicted"/>
<dbReference type="EMBL" id="JAGEUA010000010">
    <property type="protein sequence ID" value="KAL0964021.1"/>
    <property type="molecule type" value="Genomic_DNA"/>
</dbReference>
<keyword evidence="2" id="KW-1185">Reference proteome</keyword>
<reference evidence="1 2" key="1">
    <citation type="submission" date="2024-06" db="EMBL/GenBank/DDBJ databases">
        <authorList>
            <person name="Pan Q."/>
            <person name="Wen M."/>
            <person name="Jouanno E."/>
            <person name="Zahm M."/>
            <person name="Klopp C."/>
            <person name="Cabau C."/>
            <person name="Louis A."/>
            <person name="Berthelot C."/>
            <person name="Parey E."/>
            <person name="Roest Crollius H."/>
            <person name="Montfort J."/>
            <person name="Robinson-Rechavi M."/>
            <person name="Bouchez O."/>
            <person name="Lampietro C."/>
            <person name="Lopez Roques C."/>
            <person name="Donnadieu C."/>
            <person name="Postlethwait J."/>
            <person name="Bobe J."/>
            <person name="Verreycken H."/>
            <person name="Guiguen Y."/>
        </authorList>
    </citation>
    <scope>NUCLEOTIDE SEQUENCE [LARGE SCALE GENOMIC DNA]</scope>
    <source>
        <strain evidence="1">Up_M1</strain>
        <tissue evidence="1">Testis</tissue>
    </source>
</reference>
<organism evidence="1 2">
    <name type="scientific">Umbra pygmaea</name>
    <name type="common">Eastern mudminnow</name>
    <dbReference type="NCBI Taxonomy" id="75934"/>
    <lineage>
        <taxon>Eukaryota</taxon>
        <taxon>Metazoa</taxon>
        <taxon>Chordata</taxon>
        <taxon>Craniata</taxon>
        <taxon>Vertebrata</taxon>
        <taxon>Euteleostomi</taxon>
        <taxon>Actinopterygii</taxon>
        <taxon>Neopterygii</taxon>
        <taxon>Teleostei</taxon>
        <taxon>Protacanthopterygii</taxon>
        <taxon>Esociformes</taxon>
        <taxon>Umbridae</taxon>
        <taxon>Umbra</taxon>
    </lineage>
</organism>